<accession>A0A6A2W368</accession>
<organism evidence="2 3">
    <name type="scientific">Bifidobacterium apri</name>
    <dbReference type="NCBI Taxonomy" id="1769423"/>
    <lineage>
        <taxon>Bacteria</taxon>
        <taxon>Bacillati</taxon>
        <taxon>Actinomycetota</taxon>
        <taxon>Actinomycetes</taxon>
        <taxon>Bifidobacteriales</taxon>
        <taxon>Bifidobacteriaceae</taxon>
        <taxon>Bifidobacterium</taxon>
    </lineage>
</organism>
<comment type="caution">
    <text evidence="2">The sequence shown here is derived from an EMBL/GenBank/DDBJ whole genome shotgun (WGS) entry which is preliminary data.</text>
</comment>
<protein>
    <recommendedName>
        <fullName evidence="4">Single-stranded DNA-binding protein</fullName>
    </recommendedName>
</protein>
<dbReference type="Gene3D" id="2.40.50.140">
    <property type="entry name" value="Nucleic acid-binding proteins"/>
    <property type="match status" value="1"/>
</dbReference>
<reference evidence="2 3" key="1">
    <citation type="submission" date="2019-09" db="EMBL/GenBank/DDBJ databases">
        <title>Characterization of the phylogenetic diversity of two novel species belonging to the genus Bifidobacterium: Bifidobacterium cebidarum sp. nov. and Bifidobacterium leontopitheci sp. nov.</title>
        <authorList>
            <person name="Lugli G.A."/>
            <person name="Duranti S."/>
            <person name="Milani C."/>
            <person name="Turroni F."/>
            <person name="Ventura M."/>
        </authorList>
    </citation>
    <scope>NUCLEOTIDE SEQUENCE [LARGE SCALE GENOMIC DNA]</scope>
    <source>
        <strain evidence="2 3">DSM 100238</strain>
    </source>
</reference>
<name>A0A6A2W368_9BIFI</name>
<evidence type="ECO:0000313" key="2">
    <source>
        <dbReference type="EMBL" id="KAB8297610.1"/>
    </source>
</evidence>
<dbReference type="EMBL" id="WBSO01000007">
    <property type="protein sequence ID" value="KAB8297610.1"/>
    <property type="molecule type" value="Genomic_DNA"/>
</dbReference>
<feature type="region of interest" description="Disordered" evidence="1">
    <location>
        <begin position="42"/>
        <end position="64"/>
    </location>
</feature>
<evidence type="ECO:0008006" key="4">
    <source>
        <dbReference type="Google" id="ProtNLM"/>
    </source>
</evidence>
<gene>
    <name evidence="2" type="ORF">DSM100238_1213</name>
</gene>
<evidence type="ECO:0000256" key="1">
    <source>
        <dbReference type="SAM" id="MobiDB-lite"/>
    </source>
</evidence>
<sequence>MATINEITMTVVGNLVAGHEIRHTATGRSGARFRIAQTAAVNDTTGDPWKNDDMFTRQPEQPEF</sequence>
<dbReference type="RefSeq" id="WP_152355781.1">
    <property type="nucleotide sequence ID" value="NZ_JBHLXF010000007.1"/>
</dbReference>
<evidence type="ECO:0000313" key="3">
    <source>
        <dbReference type="Proteomes" id="UP000440041"/>
    </source>
</evidence>
<keyword evidence="3" id="KW-1185">Reference proteome</keyword>
<dbReference type="Proteomes" id="UP000440041">
    <property type="component" value="Unassembled WGS sequence"/>
</dbReference>
<dbReference type="SUPFAM" id="SSF50249">
    <property type="entry name" value="Nucleic acid-binding proteins"/>
    <property type="match status" value="1"/>
</dbReference>
<dbReference type="InterPro" id="IPR012340">
    <property type="entry name" value="NA-bd_OB-fold"/>
</dbReference>
<proteinExistence type="predicted"/>
<dbReference type="AlphaFoldDB" id="A0A6A2W368"/>